<accession>A0A5R8KED9</accession>
<dbReference type="Proteomes" id="UP000306196">
    <property type="component" value="Unassembled WGS sequence"/>
</dbReference>
<organism evidence="1 2">
    <name type="scientific">Phragmitibacter flavus</name>
    <dbReference type="NCBI Taxonomy" id="2576071"/>
    <lineage>
        <taxon>Bacteria</taxon>
        <taxon>Pseudomonadati</taxon>
        <taxon>Verrucomicrobiota</taxon>
        <taxon>Verrucomicrobiia</taxon>
        <taxon>Verrucomicrobiales</taxon>
        <taxon>Verrucomicrobiaceae</taxon>
        <taxon>Phragmitibacter</taxon>
    </lineage>
</organism>
<dbReference type="AlphaFoldDB" id="A0A5R8KED9"/>
<proteinExistence type="predicted"/>
<evidence type="ECO:0000313" key="1">
    <source>
        <dbReference type="EMBL" id="TLD70676.1"/>
    </source>
</evidence>
<evidence type="ECO:0008006" key="3">
    <source>
        <dbReference type="Google" id="ProtNLM"/>
    </source>
</evidence>
<comment type="caution">
    <text evidence="1">The sequence shown here is derived from an EMBL/GenBank/DDBJ whole genome shotgun (WGS) entry which is preliminary data.</text>
</comment>
<evidence type="ECO:0000313" key="2">
    <source>
        <dbReference type="Proteomes" id="UP000306196"/>
    </source>
</evidence>
<sequence>MAVTGTVVAAPVGVESPSKAVEAFYEELIARKVSGLPQGEAWTALQPRMTEALVASIEAARKEQANFRKAQPDEKPPWIEGDLFSSLFEGPQKFTVGKVEVKKDRAFVSIGFIFESEGETSKWTDTALLRKVGKGWLVDDVFFGGEWAFGRKSTLQDALSPEPSSVSPDGRFEFVAYSIEENNEGKPPFGIVERASGKLVWFSEEDLGDVSRPEEWVLWSPDSKRFALVTRVSTRRLGTFFYGLEGEGFVSLAWKDAGKLELLADAKVVAAGRRDGFTKKAQWGQIIADDTLPVRWLDVNSVVVVRAMDRIVTEEGKDESTASGTARVILRWDAKTRGFLMVGE</sequence>
<gene>
    <name evidence="1" type="ORF">FEM03_10195</name>
</gene>
<protein>
    <recommendedName>
        <fullName evidence="3">DUF3828 domain-containing protein</fullName>
    </recommendedName>
</protein>
<keyword evidence="2" id="KW-1185">Reference proteome</keyword>
<name>A0A5R8KED9_9BACT</name>
<reference evidence="1 2" key="1">
    <citation type="submission" date="2019-05" db="EMBL/GenBank/DDBJ databases">
        <title>Verrucobacter flavum gen. nov., sp. nov. a new member of the family Verrucomicrobiaceae.</title>
        <authorList>
            <person name="Szuroczki S."/>
            <person name="Abbaszade G."/>
            <person name="Szabo A."/>
            <person name="Felfoldi T."/>
            <person name="Schumann P."/>
            <person name="Boka K."/>
            <person name="Keki Z."/>
            <person name="Toumi M."/>
            <person name="Toth E."/>
        </authorList>
    </citation>
    <scope>NUCLEOTIDE SEQUENCE [LARGE SCALE GENOMIC DNA]</scope>
    <source>
        <strain evidence="1 2">MG-N-17</strain>
    </source>
</reference>
<dbReference type="EMBL" id="VAUV01000007">
    <property type="protein sequence ID" value="TLD70676.1"/>
    <property type="molecule type" value="Genomic_DNA"/>
</dbReference>